<dbReference type="OrthoDB" id="420422at2759"/>
<dbReference type="SUPFAM" id="SSF52540">
    <property type="entry name" value="P-loop containing nucleoside triphosphate hydrolases"/>
    <property type="match status" value="1"/>
</dbReference>
<dbReference type="Proteomes" id="UP000092666">
    <property type="component" value="Unassembled WGS sequence"/>
</dbReference>
<feature type="region of interest" description="Disordered" evidence="1">
    <location>
        <begin position="152"/>
        <end position="194"/>
    </location>
</feature>
<reference evidence="2 3" key="1">
    <citation type="submission" date="2013-07" db="EMBL/GenBank/DDBJ databases">
        <title>The Genome Sequence of Cryptococcus heveanensis BCC8398.</title>
        <authorList>
            <consortium name="The Broad Institute Genome Sequencing Platform"/>
            <person name="Cuomo C."/>
            <person name="Litvintseva A."/>
            <person name="Chen Y."/>
            <person name="Heitman J."/>
            <person name="Sun S."/>
            <person name="Springer D."/>
            <person name="Dromer F."/>
            <person name="Young S.K."/>
            <person name="Zeng Q."/>
            <person name="Gargeya S."/>
            <person name="Fitzgerald M."/>
            <person name="Abouelleil A."/>
            <person name="Alvarado L."/>
            <person name="Berlin A.M."/>
            <person name="Chapman S.B."/>
            <person name="Dewar J."/>
            <person name="Goldberg J."/>
            <person name="Griggs A."/>
            <person name="Gujja S."/>
            <person name="Hansen M."/>
            <person name="Howarth C."/>
            <person name="Imamovic A."/>
            <person name="Larimer J."/>
            <person name="McCowan C."/>
            <person name="Murphy C."/>
            <person name="Pearson M."/>
            <person name="Priest M."/>
            <person name="Roberts A."/>
            <person name="Saif S."/>
            <person name="Shea T."/>
            <person name="Sykes S."/>
            <person name="Wortman J."/>
            <person name="Nusbaum C."/>
            <person name="Birren B."/>
        </authorList>
    </citation>
    <scope>NUCLEOTIDE SEQUENCE [LARGE SCALE GENOMIC DNA]</scope>
    <source>
        <strain evidence="2 3">BCC8398</strain>
    </source>
</reference>
<dbReference type="EMBL" id="KI669506">
    <property type="protein sequence ID" value="OCF33046.1"/>
    <property type="molecule type" value="Genomic_DNA"/>
</dbReference>
<name>A0A1B9GPW4_9TREE</name>
<organism evidence="2 3">
    <name type="scientific">Kwoniella heveanensis BCC8398</name>
    <dbReference type="NCBI Taxonomy" id="1296120"/>
    <lineage>
        <taxon>Eukaryota</taxon>
        <taxon>Fungi</taxon>
        <taxon>Dikarya</taxon>
        <taxon>Basidiomycota</taxon>
        <taxon>Agaricomycotina</taxon>
        <taxon>Tremellomycetes</taxon>
        <taxon>Tremellales</taxon>
        <taxon>Cryptococcaceae</taxon>
        <taxon>Kwoniella</taxon>
    </lineage>
</organism>
<feature type="region of interest" description="Disordered" evidence="1">
    <location>
        <begin position="403"/>
        <end position="430"/>
    </location>
</feature>
<evidence type="ECO:0000313" key="3">
    <source>
        <dbReference type="Proteomes" id="UP000092666"/>
    </source>
</evidence>
<proteinExistence type="predicted"/>
<protein>
    <submittedName>
        <fullName evidence="2">Uncharacterized protein</fullName>
    </submittedName>
</protein>
<feature type="compositionally biased region" description="Basic and acidic residues" evidence="1">
    <location>
        <begin position="164"/>
        <end position="183"/>
    </location>
</feature>
<feature type="compositionally biased region" description="Gly residues" evidence="1">
    <location>
        <begin position="403"/>
        <end position="413"/>
    </location>
</feature>
<dbReference type="STRING" id="1296120.A0A1B9GPW4"/>
<reference evidence="3" key="2">
    <citation type="submission" date="2013-12" db="EMBL/GenBank/DDBJ databases">
        <title>Evolution of pathogenesis and genome organization in the Tremellales.</title>
        <authorList>
            <person name="Cuomo C."/>
            <person name="Litvintseva A."/>
            <person name="Heitman J."/>
            <person name="Chen Y."/>
            <person name="Sun S."/>
            <person name="Springer D."/>
            <person name="Dromer F."/>
            <person name="Young S."/>
            <person name="Zeng Q."/>
            <person name="Chapman S."/>
            <person name="Gujja S."/>
            <person name="Saif S."/>
            <person name="Birren B."/>
        </authorList>
    </citation>
    <scope>NUCLEOTIDE SEQUENCE [LARGE SCALE GENOMIC DNA]</scope>
    <source>
        <strain evidence="3">BCC8398</strain>
    </source>
</reference>
<dbReference type="Gene3D" id="3.40.50.300">
    <property type="entry name" value="P-loop containing nucleotide triphosphate hydrolases"/>
    <property type="match status" value="1"/>
</dbReference>
<gene>
    <name evidence="2" type="ORF">I316_05384</name>
</gene>
<dbReference type="InterPro" id="IPR027417">
    <property type="entry name" value="P-loop_NTPase"/>
</dbReference>
<evidence type="ECO:0000256" key="1">
    <source>
        <dbReference type="SAM" id="MobiDB-lite"/>
    </source>
</evidence>
<feature type="region of interest" description="Disordered" evidence="1">
    <location>
        <begin position="214"/>
        <end position="243"/>
    </location>
</feature>
<accession>A0A1B9GPW4</accession>
<keyword evidence="3" id="KW-1185">Reference proteome</keyword>
<dbReference type="AlphaFoldDB" id="A0A1B9GPW4"/>
<evidence type="ECO:0000313" key="2">
    <source>
        <dbReference type="EMBL" id="OCF33046.1"/>
    </source>
</evidence>
<sequence length="447" mass="48342">MAVRYTTYPPGPIFIDPLDRIILDNRPSPSGSSLQRGDLMEIVGPSGSGKTCILTFLLMTTVLSQTLPDLLSTPLGGRGMSATLIQPRSHRPLIPILRQNMYAHIYNVNPVAPAHQVEQVVRESLGRLTVYRVKARNRWKDVALSLRHLIDQSCPRPRPGSRSRSSEDQHQDHVDVSDHELQAHPRGKGGGRRGGLDFLLIDGIGDSHYPQRWADEQRQAQRSSTNPRSSYSTGTGGSGVGAGRVVMPDELGMREVMEAIGRVRLELGAVVVLSNQGLRTSRESQPFFIPHLPAPYPTQFAPPPPPSTYSTYSHSSASASAFVSASAGTQNVNALGMRQDSTYWPLNIQITLTGKMRGLQYPGETTLVDALNEKRRFASSPGAGRVGMGMGSYEGIVRLDGGGLSGTGTGTGVEKGSNGDTGSRRGEGRFRFGISDEGLRVFSEEDA</sequence>